<keyword evidence="6" id="KW-0539">Nucleus</keyword>
<evidence type="ECO:0000256" key="3">
    <source>
        <dbReference type="ARBA" id="ARBA00022763"/>
    </source>
</evidence>
<dbReference type="AlphaFoldDB" id="A0A834HCS9"/>
<evidence type="ECO:0000256" key="1">
    <source>
        <dbReference type="ARBA" id="ARBA00004123"/>
    </source>
</evidence>
<comment type="subcellular location">
    <subcellularLocation>
        <location evidence="1">Nucleus</location>
    </subcellularLocation>
</comment>
<dbReference type="GO" id="GO:0005675">
    <property type="term" value="C:transcription factor TFIIH holo complex"/>
    <property type="evidence" value="ECO:0007669"/>
    <property type="project" value="TreeGrafter"/>
</dbReference>
<keyword evidence="5" id="KW-0234">DNA repair</keyword>
<feature type="chain" id="PRO_5032915680" evidence="7">
    <location>
        <begin position="24"/>
        <end position="84"/>
    </location>
</feature>
<dbReference type="GO" id="GO:0000439">
    <property type="term" value="C:transcription factor TFIIH core complex"/>
    <property type="evidence" value="ECO:0007669"/>
    <property type="project" value="InterPro"/>
</dbReference>
<evidence type="ECO:0000256" key="7">
    <source>
        <dbReference type="SAM" id="SignalP"/>
    </source>
</evidence>
<evidence type="ECO:0000313" key="9">
    <source>
        <dbReference type="Proteomes" id="UP000626092"/>
    </source>
</evidence>
<keyword evidence="4" id="KW-0862">Zinc</keyword>
<name>A0A834HCS9_RHOSS</name>
<gene>
    <name evidence="8" type="ORF">RHSIM_Rhsim02G0185400</name>
</gene>
<dbReference type="PANTHER" id="PTHR12831:SF0">
    <property type="entry name" value="GENERAL TRANSCRIPTION FACTOR IIH SUBUNIT 3"/>
    <property type="match status" value="1"/>
</dbReference>
<keyword evidence="7" id="KW-0732">Signal</keyword>
<evidence type="ECO:0000256" key="4">
    <source>
        <dbReference type="ARBA" id="ARBA00022833"/>
    </source>
</evidence>
<evidence type="ECO:0000256" key="5">
    <source>
        <dbReference type="ARBA" id="ARBA00023204"/>
    </source>
</evidence>
<keyword evidence="2" id="KW-0479">Metal-binding</keyword>
<dbReference type="PANTHER" id="PTHR12831">
    <property type="entry name" value="TRANSCRIPTION INITIATION FACTOR IIH TFIIH , POLYPEPTIDE 3-RELATED"/>
    <property type="match status" value="1"/>
</dbReference>
<dbReference type="GO" id="GO:0006289">
    <property type="term" value="P:nucleotide-excision repair"/>
    <property type="evidence" value="ECO:0007669"/>
    <property type="project" value="InterPro"/>
</dbReference>
<comment type="caution">
    <text evidence="8">The sequence shown here is derived from an EMBL/GenBank/DDBJ whole genome shotgun (WGS) entry which is preliminary data.</text>
</comment>
<evidence type="ECO:0000256" key="6">
    <source>
        <dbReference type="ARBA" id="ARBA00023242"/>
    </source>
</evidence>
<dbReference type="GO" id="GO:0006355">
    <property type="term" value="P:regulation of DNA-templated transcription"/>
    <property type="evidence" value="ECO:0007669"/>
    <property type="project" value="InterPro"/>
</dbReference>
<accession>A0A834HCS9</accession>
<dbReference type="Proteomes" id="UP000626092">
    <property type="component" value="Unassembled WGS sequence"/>
</dbReference>
<sequence>MQVVAFLNPILLLNLLNQVVVIATSINTCDYVYDLVATGALLNQRVESLLQKLVEFVVKDEQLGKEDSMDGIGSSLLSGFLCFV</sequence>
<keyword evidence="9" id="KW-1185">Reference proteome</keyword>
<dbReference type="EMBL" id="WJXA01000002">
    <property type="protein sequence ID" value="KAF7149841.1"/>
    <property type="molecule type" value="Genomic_DNA"/>
</dbReference>
<organism evidence="8 9">
    <name type="scientific">Rhododendron simsii</name>
    <name type="common">Sims's rhododendron</name>
    <dbReference type="NCBI Taxonomy" id="118357"/>
    <lineage>
        <taxon>Eukaryota</taxon>
        <taxon>Viridiplantae</taxon>
        <taxon>Streptophyta</taxon>
        <taxon>Embryophyta</taxon>
        <taxon>Tracheophyta</taxon>
        <taxon>Spermatophyta</taxon>
        <taxon>Magnoliopsida</taxon>
        <taxon>eudicotyledons</taxon>
        <taxon>Gunneridae</taxon>
        <taxon>Pentapetalae</taxon>
        <taxon>asterids</taxon>
        <taxon>Ericales</taxon>
        <taxon>Ericaceae</taxon>
        <taxon>Ericoideae</taxon>
        <taxon>Rhodoreae</taxon>
        <taxon>Rhododendron</taxon>
    </lineage>
</organism>
<evidence type="ECO:0000256" key="2">
    <source>
        <dbReference type="ARBA" id="ARBA00022723"/>
    </source>
</evidence>
<protein>
    <submittedName>
        <fullName evidence="8">Uncharacterized protein</fullName>
    </submittedName>
</protein>
<reference evidence="8" key="1">
    <citation type="submission" date="2019-11" db="EMBL/GenBank/DDBJ databases">
        <authorList>
            <person name="Liu Y."/>
            <person name="Hou J."/>
            <person name="Li T.-Q."/>
            <person name="Guan C.-H."/>
            <person name="Wu X."/>
            <person name="Wu H.-Z."/>
            <person name="Ling F."/>
            <person name="Zhang R."/>
            <person name="Shi X.-G."/>
            <person name="Ren J.-P."/>
            <person name="Chen E.-F."/>
            <person name="Sun J.-M."/>
        </authorList>
    </citation>
    <scope>NUCLEOTIDE SEQUENCE</scope>
    <source>
        <strain evidence="8">Adult_tree_wgs_1</strain>
        <tissue evidence="8">Leaves</tissue>
    </source>
</reference>
<proteinExistence type="predicted"/>
<dbReference type="InterPro" id="IPR004600">
    <property type="entry name" value="TFIIH_Tfb4/GTF2H3"/>
</dbReference>
<dbReference type="OrthoDB" id="17307at2759"/>
<dbReference type="GO" id="GO:0046872">
    <property type="term" value="F:metal ion binding"/>
    <property type="evidence" value="ECO:0007669"/>
    <property type="project" value="UniProtKB-KW"/>
</dbReference>
<keyword evidence="3" id="KW-0227">DNA damage</keyword>
<feature type="signal peptide" evidence="7">
    <location>
        <begin position="1"/>
        <end position="23"/>
    </location>
</feature>
<evidence type="ECO:0000313" key="8">
    <source>
        <dbReference type="EMBL" id="KAF7149841.1"/>
    </source>
</evidence>